<accession>A0ABS6ZMS6</accession>
<organism evidence="2 3">
    <name type="scientific">Billgrantia antri</name>
    <dbReference type="NCBI Taxonomy" id="2846777"/>
    <lineage>
        <taxon>Bacteria</taxon>
        <taxon>Pseudomonadati</taxon>
        <taxon>Pseudomonadota</taxon>
        <taxon>Gammaproteobacteria</taxon>
        <taxon>Oceanospirillales</taxon>
        <taxon>Halomonadaceae</taxon>
        <taxon>Billgrantia</taxon>
    </lineage>
</organism>
<dbReference type="Gene3D" id="3.40.190.10">
    <property type="entry name" value="Periplasmic binding protein-like II"/>
    <property type="match status" value="1"/>
</dbReference>
<dbReference type="SUPFAM" id="SSF53850">
    <property type="entry name" value="Periplasmic binding protein-like II"/>
    <property type="match status" value="1"/>
</dbReference>
<evidence type="ECO:0000313" key="3">
    <source>
        <dbReference type="Proteomes" id="UP000769617"/>
    </source>
</evidence>
<reference evidence="2 3" key="1">
    <citation type="submission" date="2021-07" db="EMBL/GenBank/DDBJ databases">
        <authorList>
            <person name="So Y."/>
        </authorList>
    </citation>
    <scope>NUCLEOTIDE SEQUENCE [LARGE SCALE GENOMIC DNA]</scope>
    <source>
        <strain evidence="2 3">Y3S6</strain>
    </source>
</reference>
<keyword evidence="1" id="KW-0732">Signal</keyword>
<protein>
    <submittedName>
        <fullName evidence="2">Phosphate ABC transporter substrate-binding protein</fullName>
    </submittedName>
</protein>
<evidence type="ECO:0000313" key="2">
    <source>
        <dbReference type="EMBL" id="MBW6390320.1"/>
    </source>
</evidence>
<comment type="caution">
    <text evidence="2">The sequence shown here is derived from an EMBL/GenBank/DDBJ whole genome shotgun (WGS) entry which is preliminary data.</text>
</comment>
<feature type="chain" id="PRO_5045521999" evidence="1">
    <location>
        <begin position="24"/>
        <end position="141"/>
    </location>
</feature>
<dbReference type="RefSeq" id="WP_219790764.1">
    <property type="nucleotide sequence ID" value="NZ_JAHYCA010000001.1"/>
</dbReference>
<gene>
    <name evidence="2" type="ORF">KPL81_03960</name>
</gene>
<evidence type="ECO:0000256" key="1">
    <source>
        <dbReference type="SAM" id="SignalP"/>
    </source>
</evidence>
<feature type="signal peptide" evidence="1">
    <location>
        <begin position="1"/>
        <end position="23"/>
    </location>
</feature>
<keyword evidence="3" id="KW-1185">Reference proteome</keyword>
<name>A0ABS6ZMS6_9GAMM</name>
<proteinExistence type="predicted"/>
<sequence>MPSRLKRIGCGLLFSLASSMAWAEVVVVVSAHNPLATLTRSELADIYLGRTSRFPNGQPATPLDQGESSPIYATFYREYLGQTPTQVKMHWSRLIFTGRGQPPRSLAGDRAMVDFVAAHADAIGYLDDVHIDERLRVVTID</sequence>
<dbReference type="Proteomes" id="UP000769617">
    <property type="component" value="Unassembled WGS sequence"/>
</dbReference>
<dbReference type="EMBL" id="JAHYCA010000001">
    <property type="protein sequence ID" value="MBW6390320.1"/>
    <property type="molecule type" value="Genomic_DNA"/>
</dbReference>